<keyword evidence="1" id="KW-1133">Transmembrane helix</keyword>
<gene>
    <name evidence="2" type="ORF">DW084_07590</name>
</gene>
<keyword evidence="1" id="KW-0472">Membrane</keyword>
<dbReference type="Proteomes" id="UP000286288">
    <property type="component" value="Unassembled WGS sequence"/>
</dbReference>
<dbReference type="EMBL" id="QRMZ01000008">
    <property type="protein sequence ID" value="RHK06714.1"/>
    <property type="molecule type" value="Genomic_DNA"/>
</dbReference>
<comment type="caution">
    <text evidence="2">The sequence shown here is derived from an EMBL/GenBank/DDBJ whole genome shotgun (WGS) entry which is preliminary data.</text>
</comment>
<organism evidence="2 3">
    <name type="scientific">Enterococcus casseliflavus</name>
    <name type="common">Enterococcus flavescens</name>
    <dbReference type="NCBI Taxonomy" id="37734"/>
    <lineage>
        <taxon>Bacteria</taxon>
        <taxon>Bacillati</taxon>
        <taxon>Bacillota</taxon>
        <taxon>Bacilli</taxon>
        <taxon>Lactobacillales</taxon>
        <taxon>Enterococcaceae</taxon>
        <taxon>Enterococcus</taxon>
    </lineage>
</organism>
<evidence type="ECO:0000313" key="2">
    <source>
        <dbReference type="EMBL" id="RHK06714.1"/>
    </source>
</evidence>
<evidence type="ECO:0000313" key="3">
    <source>
        <dbReference type="Proteomes" id="UP000286288"/>
    </source>
</evidence>
<name>A0A415ETV1_ENTCA</name>
<evidence type="ECO:0000256" key="1">
    <source>
        <dbReference type="SAM" id="Phobius"/>
    </source>
</evidence>
<feature type="transmembrane region" description="Helical" evidence="1">
    <location>
        <begin position="7"/>
        <end position="30"/>
    </location>
</feature>
<accession>A0A415ETV1</accession>
<feature type="transmembrane region" description="Helical" evidence="1">
    <location>
        <begin position="36"/>
        <end position="54"/>
    </location>
</feature>
<keyword evidence="1" id="KW-0812">Transmembrane</keyword>
<protein>
    <submittedName>
        <fullName evidence="2">Glycine zipper family protein</fullName>
    </submittedName>
</protein>
<reference evidence="2 3" key="1">
    <citation type="submission" date="2018-08" db="EMBL/GenBank/DDBJ databases">
        <title>A genome reference for cultivated species of the human gut microbiota.</title>
        <authorList>
            <person name="Zou Y."/>
            <person name="Xue W."/>
            <person name="Luo G."/>
        </authorList>
    </citation>
    <scope>NUCLEOTIDE SEQUENCE [LARGE SCALE GENOMIC DNA]</scope>
    <source>
        <strain evidence="2 3">AF48-16</strain>
    </source>
</reference>
<dbReference type="AlphaFoldDB" id="A0A415ETV1"/>
<proteinExistence type="predicted"/>
<sequence length="280" mass="31325">MEILKSIIKFFESSAIGVFGLFFIALSIATFTVGDFGIAIIVLIVGIILLYIPLSKLDIDEITITKLLKYFPTKGRKSENRYVQRKIQEIETIGIFLTIKIHIASGQTAISSKNQTKIFQLNNDKIFFNKKNPEFYYLLDRQFDGPVFQQLITNHSSSNSVTKSKGKYVKKGNMGKTAAGALIGNAIAPGIGGAVGAFVGSRGKKKQKSKSREVVNQRQSHQQTMVDVEVKSLATLTLLRLSDKKKIILTLKADTKDYNELLSLQTHPLRKKKEKKIRKN</sequence>